<gene>
    <name evidence="1" type="ORF">PENSUB_6206</name>
</gene>
<dbReference type="Proteomes" id="UP000186955">
    <property type="component" value="Unassembled WGS sequence"/>
</dbReference>
<comment type="caution">
    <text evidence="1">The sequence shown here is derived from an EMBL/GenBank/DDBJ whole genome shotgun (WGS) entry which is preliminary data.</text>
</comment>
<keyword evidence="2" id="KW-1185">Reference proteome</keyword>
<reference evidence="1 2" key="1">
    <citation type="submission" date="2016-10" db="EMBL/GenBank/DDBJ databases">
        <title>Genome sequence of the ascomycete fungus Penicillium subrubescens.</title>
        <authorList>
            <person name="De Vries R.P."/>
            <person name="Peng M."/>
            <person name="Dilokpimol A."/>
            <person name="Hilden K."/>
            <person name="Makela M.R."/>
            <person name="Grigoriev I."/>
            <person name="Riley R."/>
            <person name="Granchi Z."/>
        </authorList>
    </citation>
    <scope>NUCLEOTIDE SEQUENCE [LARGE SCALE GENOMIC DNA]</scope>
    <source>
        <strain evidence="1 2">CBS 132785</strain>
    </source>
</reference>
<proteinExistence type="predicted"/>
<name>A0A1Q5U2J9_9EURO</name>
<organism evidence="1 2">
    <name type="scientific">Penicillium subrubescens</name>
    <dbReference type="NCBI Taxonomy" id="1316194"/>
    <lineage>
        <taxon>Eukaryota</taxon>
        <taxon>Fungi</taxon>
        <taxon>Dikarya</taxon>
        <taxon>Ascomycota</taxon>
        <taxon>Pezizomycotina</taxon>
        <taxon>Eurotiomycetes</taxon>
        <taxon>Eurotiomycetidae</taxon>
        <taxon>Eurotiales</taxon>
        <taxon>Aspergillaceae</taxon>
        <taxon>Penicillium</taxon>
    </lineage>
</organism>
<dbReference type="EMBL" id="MNBE01000589">
    <property type="protein sequence ID" value="OKP06710.1"/>
    <property type="molecule type" value="Genomic_DNA"/>
</dbReference>
<evidence type="ECO:0000313" key="2">
    <source>
        <dbReference type="Proteomes" id="UP000186955"/>
    </source>
</evidence>
<protein>
    <submittedName>
        <fullName evidence="1">Uncharacterized protein</fullName>
    </submittedName>
</protein>
<sequence length="73" mass="8122">MEPETSKKQSHLGQNAGVLIFCTRDTSIICMMDPSKKREIGWQCLSSMTSNPDTLSTGMWTVSAENELQQAEI</sequence>
<evidence type="ECO:0000313" key="1">
    <source>
        <dbReference type="EMBL" id="OKP06710.1"/>
    </source>
</evidence>
<accession>A0A1Q5U2J9</accession>
<dbReference type="AlphaFoldDB" id="A0A1Q5U2J9"/>